<evidence type="ECO:0000313" key="3">
    <source>
        <dbReference type="EMBL" id="CAK9180356.1"/>
    </source>
</evidence>
<dbReference type="Proteomes" id="UP001642360">
    <property type="component" value="Unassembled WGS sequence"/>
</dbReference>
<organism evidence="2 4">
    <name type="scientific">Ilex paraguariensis</name>
    <name type="common">yerba mate</name>
    <dbReference type="NCBI Taxonomy" id="185542"/>
    <lineage>
        <taxon>Eukaryota</taxon>
        <taxon>Viridiplantae</taxon>
        <taxon>Streptophyta</taxon>
        <taxon>Embryophyta</taxon>
        <taxon>Tracheophyta</taxon>
        <taxon>Spermatophyta</taxon>
        <taxon>Magnoliopsida</taxon>
        <taxon>eudicotyledons</taxon>
        <taxon>Gunneridae</taxon>
        <taxon>Pentapetalae</taxon>
        <taxon>asterids</taxon>
        <taxon>campanulids</taxon>
        <taxon>Aquifoliales</taxon>
        <taxon>Aquifoliaceae</taxon>
        <taxon>Ilex</taxon>
    </lineage>
</organism>
<evidence type="ECO:0000313" key="2">
    <source>
        <dbReference type="EMBL" id="CAK9154854.1"/>
    </source>
</evidence>
<dbReference type="AlphaFoldDB" id="A0ABC8SIE9"/>
<dbReference type="InterPro" id="IPR004320">
    <property type="entry name" value="BPS1_pln"/>
</dbReference>
<accession>A0ABC8SIE9</accession>
<dbReference type="PANTHER" id="PTHR33070">
    <property type="entry name" value="OS06G0725500 PROTEIN"/>
    <property type="match status" value="1"/>
</dbReference>
<dbReference type="Pfam" id="PF03087">
    <property type="entry name" value="BPS1"/>
    <property type="match status" value="1"/>
</dbReference>
<gene>
    <name evidence="2" type="ORF">ILEXP_LOCUS23209</name>
    <name evidence="3" type="ORF">ILEXP_LOCUS50349</name>
</gene>
<dbReference type="EMBL" id="CAUOFW020002593">
    <property type="protein sequence ID" value="CAK9154854.1"/>
    <property type="molecule type" value="Genomic_DNA"/>
</dbReference>
<proteinExistence type="predicted"/>
<dbReference type="EMBL" id="CAUOFW020007724">
    <property type="protein sequence ID" value="CAK9180356.1"/>
    <property type="molecule type" value="Genomic_DNA"/>
</dbReference>
<sequence length="228" mass="26204">MARPNFDALRDSHNSANDLLHSPLTKQSLVHNQQENWVHQVSEASLRMLEVCSNTKDVLLFVKDHLQDLQSTFRRISIGKTAVEGKFAAYHHHRKRLKKEMLKHLHSINGMKNKYTTSDLFPKECNLTVVVHVLKEVRMTAMSIIETLMSLMSMPSSNRKSNKRSFAPKFTCVNSLSSWEKSDSTALQIANKRLEAVEIAIEEFEVELECIFRRLIQTRVSLLNILTS</sequence>
<evidence type="ECO:0000256" key="1">
    <source>
        <dbReference type="SAM" id="Coils"/>
    </source>
</evidence>
<protein>
    <submittedName>
        <fullName evidence="2">Uncharacterized protein</fullName>
    </submittedName>
</protein>
<feature type="coiled-coil region" evidence="1">
    <location>
        <begin position="187"/>
        <end position="214"/>
    </location>
</feature>
<dbReference type="PANTHER" id="PTHR33070:SF7">
    <property type="entry name" value="RX N-TERMINAL DOMAIN-CONTAINING PROTEIN"/>
    <property type="match status" value="1"/>
</dbReference>
<keyword evidence="1" id="KW-0175">Coiled coil</keyword>
<comment type="caution">
    <text evidence="2">The sequence shown here is derived from an EMBL/GenBank/DDBJ whole genome shotgun (WGS) entry which is preliminary data.</text>
</comment>
<keyword evidence="4" id="KW-1185">Reference proteome</keyword>
<evidence type="ECO:0000313" key="4">
    <source>
        <dbReference type="Proteomes" id="UP001642360"/>
    </source>
</evidence>
<name>A0ABC8SIE9_9AQUA</name>
<reference evidence="2 4" key="1">
    <citation type="submission" date="2024-02" db="EMBL/GenBank/DDBJ databases">
        <authorList>
            <person name="Vignale AGUSTIN F."/>
            <person name="Sosa J E."/>
            <person name="Modenutti C."/>
        </authorList>
    </citation>
    <scope>NUCLEOTIDE SEQUENCE [LARGE SCALE GENOMIC DNA]</scope>
</reference>